<evidence type="ECO:0000256" key="8">
    <source>
        <dbReference type="ARBA" id="ARBA00023136"/>
    </source>
</evidence>
<comment type="caution">
    <text evidence="10">The sequence shown here is derived from an EMBL/GenBank/DDBJ whole genome shotgun (WGS) entry which is preliminary data.</text>
</comment>
<evidence type="ECO:0000256" key="6">
    <source>
        <dbReference type="ARBA" id="ARBA00022946"/>
    </source>
</evidence>
<evidence type="ECO:0000256" key="7">
    <source>
        <dbReference type="ARBA" id="ARBA00022989"/>
    </source>
</evidence>
<keyword evidence="6" id="KW-0809">Transit peptide</keyword>
<dbReference type="GO" id="GO:0009706">
    <property type="term" value="C:chloroplast inner membrane"/>
    <property type="evidence" value="ECO:0007669"/>
    <property type="project" value="TreeGrafter"/>
</dbReference>
<comment type="subcellular location">
    <subcellularLocation>
        <location evidence="1">Plastid</location>
        <location evidence="1">Chloroplast membrane</location>
        <topology evidence="1">Multi-pass membrane protein</topology>
    </subcellularLocation>
</comment>
<dbReference type="Pfam" id="PF11891">
    <property type="entry name" value="RETICULATA-like"/>
    <property type="match status" value="1"/>
</dbReference>
<evidence type="ECO:0000256" key="5">
    <source>
        <dbReference type="ARBA" id="ARBA00022692"/>
    </source>
</evidence>
<reference evidence="10" key="1">
    <citation type="journal article" date="2021" name="Front. Plant Sci.">
        <title>Chromosome-Scale Genome Assembly for Chinese Sour Jujube and Insights Into Its Genome Evolution and Domestication Signature.</title>
        <authorList>
            <person name="Shen L.-Y."/>
            <person name="Luo H."/>
            <person name="Wang X.-L."/>
            <person name="Wang X.-M."/>
            <person name="Qiu X.-J."/>
            <person name="Liu H."/>
            <person name="Zhou S.-S."/>
            <person name="Jia K.-H."/>
            <person name="Nie S."/>
            <person name="Bao Y.-T."/>
            <person name="Zhang R.-G."/>
            <person name="Yun Q.-Z."/>
            <person name="Chai Y.-H."/>
            <person name="Lu J.-Y."/>
            <person name="Li Y."/>
            <person name="Zhao S.-W."/>
            <person name="Mao J.-F."/>
            <person name="Jia S.-G."/>
            <person name="Mao Y.-M."/>
        </authorList>
    </citation>
    <scope>NUCLEOTIDE SEQUENCE</scope>
    <source>
        <strain evidence="10">AT0</strain>
        <tissue evidence="10">Leaf</tissue>
    </source>
</reference>
<sequence>MKHTMSSKAGEVIVEPTLHDGKSFAKTYKQSLRLSCLVFEKVRAPSASGGAPASLSLGHVMNGQYGAFGAVTLEYRKLNMSQKQIQGLLSSAEIVKFVAINARPTIPVYFPFTSSSSVEDINWQDACRSFLFIQASFRAGYYNWLLFCLEFQNRKDRVKREWDLVLVHMLTVAACDAIVVWLLATCHSYGNILQFDLQNTLQKLPNNIFERSYPLREFDLQKRIHSFFYKAAELCMAGLTAGAVQGSLSNYLASKEDGRLSVSIPSTSTNALGYGGFPRTLC</sequence>
<evidence type="ECO:0000256" key="2">
    <source>
        <dbReference type="ARBA" id="ARBA00010793"/>
    </source>
</evidence>
<accession>A0A978UNI7</accession>
<proteinExistence type="inferred from homology"/>
<feature type="transmembrane region" description="Helical" evidence="9">
    <location>
        <begin position="164"/>
        <end position="184"/>
    </location>
</feature>
<evidence type="ECO:0000313" key="10">
    <source>
        <dbReference type="EMBL" id="KAH7516389.1"/>
    </source>
</evidence>
<evidence type="ECO:0008006" key="12">
    <source>
        <dbReference type="Google" id="ProtNLM"/>
    </source>
</evidence>
<dbReference type="GO" id="GO:0099402">
    <property type="term" value="P:plant organ development"/>
    <property type="evidence" value="ECO:0007669"/>
    <property type="project" value="TreeGrafter"/>
</dbReference>
<name>A0A978UNI7_ZIZJJ</name>
<dbReference type="PANTHER" id="PTHR31038">
    <property type="entry name" value="EXPRESSED PROTEIN-RELATED"/>
    <property type="match status" value="1"/>
</dbReference>
<evidence type="ECO:0000256" key="3">
    <source>
        <dbReference type="ARBA" id="ARBA00022528"/>
    </source>
</evidence>
<evidence type="ECO:0000256" key="4">
    <source>
        <dbReference type="ARBA" id="ARBA00022640"/>
    </source>
</evidence>
<organism evidence="10 11">
    <name type="scientific">Ziziphus jujuba var. spinosa</name>
    <dbReference type="NCBI Taxonomy" id="714518"/>
    <lineage>
        <taxon>Eukaryota</taxon>
        <taxon>Viridiplantae</taxon>
        <taxon>Streptophyta</taxon>
        <taxon>Embryophyta</taxon>
        <taxon>Tracheophyta</taxon>
        <taxon>Spermatophyta</taxon>
        <taxon>Magnoliopsida</taxon>
        <taxon>eudicotyledons</taxon>
        <taxon>Gunneridae</taxon>
        <taxon>Pentapetalae</taxon>
        <taxon>rosids</taxon>
        <taxon>fabids</taxon>
        <taxon>Rosales</taxon>
        <taxon>Rhamnaceae</taxon>
        <taxon>Paliureae</taxon>
        <taxon>Ziziphus</taxon>
    </lineage>
</organism>
<keyword evidence="7 9" id="KW-1133">Transmembrane helix</keyword>
<keyword evidence="5 9" id="KW-0812">Transmembrane</keyword>
<evidence type="ECO:0000256" key="1">
    <source>
        <dbReference type="ARBA" id="ARBA00004508"/>
    </source>
</evidence>
<keyword evidence="3" id="KW-0150">Chloroplast</keyword>
<dbReference type="PANTHER" id="PTHR31038:SF2">
    <property type="entry name" value="PROTEIN RETICULATA-RELATED 1, CHLOROPLASTIC"/>
    <property type="match status" value="1"/>
</dbReference>
<dbReference type="Proteomes" id="UP000813462">
    <property type="component" value="Unassembled WGS sequence"/>
</dbReference>
<keyword evidence="4" id="KW-0934">Plastid</keyword>
<dbReference type="InterPro" id="IPR021825">
    <property type="entry name" value="RETICULATA-related"/>
</dbReference>
<protein>
    <recommendedName>
        <fullName evidence="12">Protein RETICULATA-RELATED 1, chloroplastic-like</fullName>
    </recommendedName>
</protein>
<dbReference type="EMBL" id="JAEACU010000010">
    <property type="protein sequence ID" value="KAH7516389.1"/>
    <property type="molecule type" value="Genomic_DNA"/>
</dbReference>
<keyword evidence="8 9" id="KW-0472">Membrane</keyword>
<evidence type="ECO:0000256" key="9">
    <source>
        <dbReference type="SAM" id="Phobius"/>
    </source>
</evidence>
<dbReference type="AlphaFoldDB" id="A0A978UNI7"/>
<gene>
    <name evidence="10" type="ORF">FEM48_Zijuj10G0129900</name>
</gene>
<evidence type="ECO:0000313" key="11">
    <source>
        <dbReference type="Proteomes" id="UP000813462"/>
    </source>
</evidence>
<comment type="similarity">
    <text evidence="2">Belongs to the RETICULATA family.</text>
</comment>